<evidence type="ECO:0008006" key="4">
    <source>
        <dbReference type="Google" id="ProtNLM"/>
    </source>
</evidence>
<organism evidence="2 3">
    <name type="scientific">Shewanella decolorationis</name>
    <dbReference type="NCBI Taxonomy" id="256839"/>
    <lineage>
        <taxon>Bacteria</taxon>
        <taxon>Pseudomonadati</taxon>
        <taxon>Pseudomonadota</taxon>
        <taxon>Gammaproteobacteria</taxon>
        <taxon>Alteromonadales</taxon>
        <taxon>Shewanellaceae</taxon>
        <taxon>Shewanella</taxon>
    </lineage>
</organism>
<feature type="transmembrane region" description="Helical" evidence="1">
    <location>
        <begin position="150"/>
        <end position="174"/>
    </location>
</feature>
<accession>A0A5B8QSE4</accession>
<dbReference type="Proteomes" id="UP000321124">
    <property type="component" value="Chromosome"/>
</dbReference>
<dbReference type="KEGG" id="sdeo:D0436_02080"/>
<evidence type="ECO:0000313" key="3">
    <source>
        <dbReference type="Proteomes" id="UP000321124"/>
    </source>
</evidence>
<dbReference type="AlphaFoldDB" id="A0A5B8QSE4"/>
<gene>
    <name evidence="2" type="ORF">D0436_02080</name>
</gene>
<keyword evidence="1" id="KW-0472">Membrane</keyword>
<evidence type="ECO:0000313" key="2">
    <source>
        <dbReference type="EMBL" id="QDZ89343.1"/>
    </source>
</evidence>
<reference evidence="2 3" key="1">
    <citation type="journal article" date="2019" name="Ecotoxicol. Environ. Saf.">
        <title>Microbial characterization of heavy metal resistant bacterial strains isolated from an electroplating wastewater treatment plant.</title>
        <authorList>
            <person name="Cai X."/>
            <person name="Zheng X."/>
            <person name="Zhang D."/>
            <person name="Iqbal W."/>
            <person name="Liu C."/>
            <person name="Yang B."/>
            <person name="Zhao X."/>
            <person name="Lu X."/>
            <person name="Mao Y."/>
        </authorList>
    </citation>
    <scope>NUCLEOTIDE SEQUENCE [LARGE SCALE GENOMIC DNA]</scope>
    <source>
        <strain evidence="2 3">Ni1-3</strain>
    </source>
</reference>
<proteinExistence type="predicted"/>
<protein>
    <recommendedName>
        <fullName evidence="4">DUF3592 domain-containing protein</fullName>
    </recommendedName>
</protein>
<sequence length="177" mass="19971">MHKLMLFLAFILSIPAVIIGAFVFEDIGGLLLISWFSLVLGLIGIGGIVRFRQEQLLAYELVEGTVVSLQENTRYSDEPEHFRDQQVFINPVIQYFWRGQRYTCGALMNYNEHAYNRFGPKIGDKVSLSVPIQHPEAAIEHKFLARYSHLIIGVIALSISVVLVILLLTEVVAFTHG</sequence>
<dbReference type="EMBL" id="CP031775">
    <property type="protein sequence ID" value="QDZ89343.1"/>
    <property type="molecule type" value="Genomic_DNA"/>
</dbReference>
<feature type="transmembrane region" description="Helical" evidence="1">
    <location>
        <begin position="30"/>
        <end position="49"/>
    </location>
</feature>
<keyword evidence="1" id="KW-1133">Transmembrane helix</keyword>
<evidence type="ECO:0000256" key="1">
    <source>
        <dbReference type="SAM" id="Phobius"/>
    </source>
</evidence>
<keyword evidence="1" id="KW-0812">Transmembrane</keyword>
<name>A0A5B8QSE4_9GAMM</name>